<sequence length="132" mass="14671">MTATEVDFLFLIESTQASDVSTFLYTVFIFVLILILGAFLSPRYAENSLGDDKSLSSHRQVRLMAKEACPCSSNVTLNVLLMPPVRSIIEDKKRPLEKFNTPETPLKPLNPTMLQSPNNSTRCLSQQTGTSC</sequence>
<gene>
    <name evidence="3" type="ORF">TNCV_1315831</name>
</gene>
<feature type="transmembrane region" description="Helical" evidence="2">
    <location>
        <begin position="20"/>
        <end position="40"/>
    </location>
</feature>
<protein>
    <submittedName>
        <fullName evidence="3">Uncharacterized protein</fullName>
    </submittedName>
</protein>
<evidence type="ECO:0000313" key="4">
    <source>
        <dbReference type="Proteomes" id="UP000887159"/>
    </source>
</evidence>
<feature type="region of interest" description="Disordered" evidence="1">
    <location>
        <begin position="93"/>
        <end position="132"/>
    </location>
</feature>
<keyword evidence="2" id="KW-1133">Transmembrane helix</keyword>
<keyword evidence="2" id="KW-0472">Membrane</keyword>
<proteinExistence type="predicted"/>
<dbReference type="EMBL" id="BMAU01021329">
    <property type="protein sequence ID" value="GFY14529.1"/>
    <property type="molecule type" value="Genomic_DNA"/>
</dbReference>
<evidence type="ECO:0000256" key="1">
    <source>
        <dbReference type="SAM" id="MobiDB-lite"/>
    </source>
</evidence>
<feature type="compositionally biased region" description="Polar residues" evidence="1">
    <location>
        <begin position="112"/>
        <end position="132"/>
    </location>
</feature>
<dbReference type="AlphaFoldDB" id="A0A8X6VNL3"/>
<dbReference type="Proteomes" id="UP000887159">
    <property type="component" value="Unassembled WGS sequence"/>
</dbReference>
<organism evidence="3 4">
    <name type="scientific">Trichonephila clavipes</name>
    <name type="common">Golden silk orbweaver</name>
    <name type="synonym">Nephila clavipes</name>
    <dbReference type="NCBI Taxonomy" id="2585209"/>
    <lineage>
        <taxon>Eukaryota</taxon>
        <taxon>Metazoa</taxon>
        <taxon>Ecdysozoa</taxon>
        <taxon>Arthropoda</taxon>
        <taxon>Chelicerata</taxon>
        <taxon>Arachnida</taxon>
        <taxon>Araneae</taxon>
        <taxon>Araneomorphae</taxon>
        <taxon>Entelegynae</taxon>
        <taxon>Araneoidea</taxon>
        <taxon>Nephilidae</taxon>
        <taxon>Trichonephila</taxon>
    </lineage>
</organism>
<evidence type="ECO:0000313" key="3">
    <source>
        <dbReference type="EMBL" id="GFY14529.1"/>
    </source>
</evidence>
<accession>A0A8X6VNL3</accession>
<name>A0A8X6VNL3_TRICX</name>
<keyword evidence="2" id="KW-0812">Transmembrane</keyword>
<evidence type="ECO:0000256" key="2">
    <source>
        <dbReference type="SAM" id="Phobius"/>
    </source>
</evidence>
<reference evidence="3" key="1">
    <citation type="submission" date="2020-08" db="EMBL/GenBank/DDBJ databases">
        <title>Multicomponent nature underlies the extraordinary mechanical properties of spider dragline silk.</title>
        <authorList>
            <person name="Kono N."/>
            <person name="Nakamura H."/>
            <person name="Mori M."/>
            <person name="Yoshida Y."/>
            <person name="Ohtoshi R."/>
            <person name="Malay A.D."/>
            <person name="Moran D.A.P."/>
            <person name="Tomita M."/>
            <person name="Numata K."/>
            <person name="Arakawa K."/>
        </authorList>
    </citation>
    <scope>NUCLEOTIDE SEQUENCE</scope>
</reference>
<keyword evidence="4" id="KW-1185">Reference proteome</keyword>
<comment type="caution">
    <text evidence="3">The sequence shown here is derived from an EMBL/GenBank/DDBJ whole genome shotgun (WGS) entry which is preliminary data.</text>
</comment>